<reference evidence="1 2" key="1">
    <citation type="submission" date="2016-11" db="EMBL/GenBank/DDBJ databases">
        <title>Complete Genome Sequence of Bradyrhizobium sp. strain J5, an isolated from soybean nodule in Hokkaido.</title>
        <authorList>
            <person name="Kanehara K."/>
        </authorList>
    </citation>
    <scope>NUCLEOTIDE SEQUENCE [LARGE SCALE GENOMIC DNA]</scope>
    <source>
        <strain evidence="1 2">J5</strain>
    </source>
</reference>
<organism evidence="1 2">
    <name type="scientific">Bradyrhizobium japonicum</name>
    <dbReference type="NCBI Taxonomy" id="375"/>
    <lineage>
        <taxon>Bacteria</taxon>
        <taxon>Pseudomonadati</taxon>
        <taxon>Pseudomonadota</taxon>
        <taxon>Alphaproteobacteria</taxon>
        <taxon>Hyphomicrobiales</taxon>
        <taxon>Nitrobacteraceae</taxon>
        <taxon>Bradyrhizobium</taxon>
    </lineage>
</organism>
<evidence type="ECO:0008006" key="3">
    <source>
        <dbReference type="Google" id="ProtNLM"/>
    </source>
</evidence>
<evidence type="ECO:0000313" key="1">
    <source>
        <dbReference type="EMBL" id="APG13834.1"/>
    </source>
</evidence>
<accession>A0A1L3FKK8</accession>
<protein>
    <recommendedName>
        <fullName evidence="3">DUF768 domain-containing protein</fullName>
    </recommendedName>
</protein>
<dbReference type="EMBL" id="CP017637">
    <property type="protein sequence ID" value="APG13834.1"/>
    <property type="molecule type" value="Genomic_DNA"/>
</dbReference>
<dbReference type="OrthoDB" id="8265080at2"/>
<proteinExistence type="predicted"/>
<dbReference type="AlphaFoldDB" id="A0A1L3FKK8"/>
<dbReference type="Proteomes" id="UP000181962">
    <property type="component" value="Chromosome"/>
</dbReference>
<evidence type="ECO:0000313" key="2">
    <source>
        <dbReference type="Proteomes" id="UP000181962"/>
    </source>
</evidence>
<dbReference type="RefSeq" id="WP_071915860.1">
    <property type="nucleotide sequence ID" value="NZ_CP017637.1"/>
</dbReference>
<gene>
    <name evidence="1" type="ORF">BKD09_36345</name>
</gene>
<name>A0A1L3FKK8_BRAJP</name>
<sequence>MSDKAREFIDFWAENSIHAVEQYRTAGASQDVAELTRRLIGAAKGQGISEADLRAAIGDIAAYVEELLRAANTAESERRQST</sequence>